<dbReference type="Pfam" id="PF02815">
    <property type="entry name" value="MIR"/>
    <property type="match status" value="1"/>
</dbReference>
<dbReference type="Proteomes" id="UP000825002">
    <property type="component" value="Unassembled WGS sequence"/>
</dbReference>
<feature type="transmembrane region" description="Helical" evidence="14">
    <location>
        <begin position="571"/>
        <end position="593"/>
    </location>
</feature>
<feature type="transmembrane region" description="Helical" evidence="14">
    <location>
        <begin position="149"/>
        <end position="168"/>
    </location>
</feature>
<evidence type="ECO:0000256" key="1">
    <source>
        <dbReference type="ARBA" id="ARBA00004477"/>
    </source>
</evidence>
<dbReference type="Pfam" id="PF16192">
    <property type="entry name" value="PMT_4TMC"/>
    <property type="match status" value="1"/>
</dbReference>
<feature type="transmembrane region" description="Helical" evidence="14">
    <location>
        <begin position="639"/>
        <end position="657"/>
    </location>
</feature>
<dbReference type="CDD" id="cd23281">
    <property type="entry name" value="beta-trefoil_MIR_POMT1"/>
    <property type="match status" value="1"/>
</dbReference>
<evidence type="ECO:0000256" key="12">
    <source>
        <dbReference type="ARBA" id="ARBA00045085"/>
    </source>
</evidence>
<dbReference type="Gene3D" id="2.80.10.50">
    <property type="match status" value="1"/>
</dbReference>
<evidence type="ECO:0000256" key="13">
    <source>
        <dbReference type="ARBA" id="ARBA00045102"/>
    </source>
</evidence>
<comment type="subcellular location">
    <subcellularLocation>
        <location evidence="1">Endoplasmic reticulum membrane</location>
        <topology evidence="1">Multi-pass membrane protein</topology>
    </subcellularLocation>
</comment>
<dbReference type="PANTHER" id="PTHR10050:SF51">
    <property type="entry name" value="PROTEIN O-MANNOSYL-TRANSFERASE 1"/>
    <property type="match status" value="1"/>
</dbReference>
<dbReference type="InterPro" id="IPR032421">
    <property type="entry name" value="PMT_4TMC"/>
</dbReference>
<evidence type="ECO:0000313" key="17">
    <source>
        <dbReference type="Proteomes" id="UP000825002"/>
    </source>
</evidence>
<dbReference type="EC" id="2.4.1.109" evidence="4"/>
<feature type="transmembrane region" description="Helical" evidence="14">
    <location>
        <begin position="99"/>
        <end position="119"/>
    </location>
</feature>
<evidence type="ECO:0000256" key="9">
    <source>
        <dbReference type="ARBA" id="ARBA00022824"/>
    </source>
</evidence>
<feature type="transmembrane region" description="Helical" evidence="14">
    <location>
        <begin position="664"/>
        <end position="684"/>
    </location>
</feature>
<accession>A0ABQ7SB77</accession>
<dbReference type="SUPFAM" id="SSF82109">
    <property type="entry name" value="MIR domain"/>
    <property type="match status" value="1"/>
</dbReference>
<evidence type="ECO:0000256" key="11">
    <source>
        <dbReference type="ARBA" id="ARBA00023136"/>
    </source>
</evidence>
<feature type="transmembrane region" description="Helical" evidence="14">
    <location>
        <begin position="605"/>
        <end position="627"/>
    </location>
</feature>
<dbReference type="EMBL" id="JAIFTH010000104">
    <property type="protein sequence ID" value="KAG9510653.1"/>
    <property type="molecule type" value="Genomic_DNA"/>
</dbReference>
<evidence type="ECO:0000256" key="2">
    <source>
        <dbReference type="ARBA" id="ARBA00004922"/>
    </source>
</evidence>
<feature type="domain" description="MIR" evidence="15">
    <location>
        <begin position="425"/>
        <end position="481"/>
    </location>
</feature>
<feature type="transmembrane region" description="Helical" evidence="14">
    <location>
        <begin position="180"/>
        <end position="197"/>
    </location>
</feature>
<feature type="domain" description="MIR" evidence="15">
    <location>
        <begin position="362"/>
        <end position="419"/>
    </location>
</feature>
<proteinExistence type="inferred from homology"/>
<dbReference type="InterPro" id="IPR036300">
    <property type="entry name" value="MIR_dom_sf"/>
</dbReference>
<dbReference type="Pfam" id="PF02366">
    <property type="entry name" value="PMT"/>
    <property type="match status" value="1"/>
</dbReference>
<keyword evidence="6" id="KW-0808">Transferase</keyword>
<feature type="transmembrane region" description="Helical" evidence="14">
    <location>
        <begin position="234"/>
        <end position="254"/>
    </location>
</feature>
<evidence type="ECO:0000256" key="3">
    <source>
        <dbReference type="ARBA" id="ARBA00007222"/>
    </source>
</evidence>
<dbReference type="PROSITE" id="PS50919">
    <property type="entry name" value="MIR"/>
    <property type="match status" value="3"/>
</dbReference>
<evidence type="ECO:0000256" key="5">
    <source>
        <dbReference type="ARBA" id="ARBA00022676"/>
    </source>
</evidence>
<keyword evidence="5" id="KW-0328">Glycosyltransferase</keyword>
<keyword evidence="17" id="KW-1185">Reference proteome</keyword>
<dbReference type="SMART" id="SM00472">
    <property type="entry name" value="MIR"/>
    <property type="match status" value="3"/>
</dbReference>
<dbReference type="InterPro" id="IPR003342">
    <property type="entry name" value="ArnT-like_N"/>
</dbReference>
<gene>
    <name evidence="16" type="primary">rt</name>
    <name evidence="16" type="ORF">GZH46_00790</name>
</gene>
<evidence type="ECO:0000259" key="15">
    <source>
        <dbReference type="PROSITE" id="PS50919"/>
    </source>
</evidence>
<keyword evidence="9" id="KW-0256">Endoplasmic reticulum</keyword>
<comment type="similarity">
    <text evidence="3">Belongs to the glycosyltransferase 39 family.</text>
</comment>
<comment type="catalytic activity">
    <reaction evidence="13">
        <text>a di-trans,poly-cis-dolichyl beta-D-mannosyl phosphate + L-seryl-[protein] = 3-O-(alpha-D-mannosyl)-L-seryl-[protein] + a di-trans,poly-cis-dolichyl phosphate + H(+)</text>
        <dbReference type="Rhea" id="RHEA:17377"/>
        <dbReference type="Rhea" id="RHEA-COMP:9863"/>
        <dbReference type="Rhea" id="RHEA-COMP:13546"/>
        <dbReference type="Rhea" id="RHEA-COMP:19498"/>
        <dbReference type="Rhea" id="RHEA-COMP:19501"/>
        <dbReference type="ChEBI" id="CHEBI:15378"/>
        <dbReference type="ChEBI" id="CHEBI:29999"/>
        <dbReference type="ChEBI" id="CHEBI:57683"/>
        <dbReference type="ChEBI" id="CHEBI:58211"/>
        <dbReference type="ChEBI" id="CHEBI:137321"/>
        <dbReference type="EC" id="2.4.1.109"/>
    </reaction>
</comment>
<organism evidence="16 17">
    <name type="scientific">Fragariocoptes setiger</name>
    <dbReference type="NCBI Taxonomy" id="1670756"/>
    <lineage>
        <taxon>Eukaryota</taxon>
        <taxon>Metazoa</taxon>
        <taxon>Ecdysozoa</taxon>
        <taxon>Arthropoda</taxon>
        <taxon>Chelicerata</taxon>
        <taxon>Arachnida</taxon>
        <taxon>Acari</taxon>
        <taxon>Acariformes</taxon>
        <taxon>Trombidiformes</taxon>
        <taxon>Prostigmata</taxon>
        <taxon>Eupodina</taxon>
        <taxon>Eriophyoidea</taxon>
        <taxon>Phytoptidae</taxon>
        <taxon>Fragariocoptes</taxon>
    </lineage>
</organism>
<evidence type="ECO:0000256" key="4">
    <source>
        <dbReference type="ARBA" id="ARBA00012839"/>
    </source>
</evidence>
<comment type="catalytic activity">
    <reaction evidence="12">
        <text>a di-trans,poly-cis-dolichyl beta-D-mannosyl phosphate + L-threonyl-[protein] = 3-O-(alpha-D-mannosyl)-L-threonyl-[protein] + a di-trans,poly-cis-dolichyl phosphate + H(+)</text>
        <dbReference type="Rhea" id="RHEA:53396"/>
        <dbReference type="Rhea" id="RHEA-COMP:11060"/>
        <dbReference type="Rhea" id="RHEA-COMP:13547"/>
        <dbReference type="Rhea" id="RHEA-COMP:19498"/>
        <dbReference type="Rhea" id="RHEA-COMP:19501"/>
        <dbReference type="ChEBI" id="CHEBI:15378"/>
        <dbReference type="ChEBI" id="CHEBI:30013"/>
        <dbReference type="ChEBI" id="CHEBI:57683"/>
        <dbReference type="ChEBI" id="CHEBI:58211"/>
        <dbReference type="ChEBI" id="CHEBI:137323"/>
        <dbReference type="EC" id="2.4.1.109"/>
    </reaction>
</comment>
<reference evidence="16 17" key="1">
    <citation type="submission" date="2020-10" db="EMBL/GenBank/DDBJ databases">
        <authorList>
            <person name="Klimov P.B."/>
            <person name="Dyachkov S.M."/>
            <person name="Chetverikov P.E."/>
        </authorList>
    </citation>
    <scope>NUCLEOTIDE SEQUENCE [LARGE SCALE GENOMIC DNA]</scope>
    <source>
        <strain evidence="16">BMOC 18-1129-001#AD2665</strain>
        <tissue evidence="16">Entire mites</tissue>
    </source>
</reference>
<evidence type="ECO:0000256" key="6">
    <source>
        <dbReference type="ARBA" id="ARBA00022679"/>
    </source>
</evidence>
<name>A0ABQ7SB77_9ACAR</name>
<comment type="caution">
    <text evidence="16">The sequence shown here is derived from an EMBL/GenBank/DDBJ whole genome shotgun (WGS) entry which is preliminary data.</text>
</comment>
<evidence type="ECO:0000256" key="10">
    <source>
        <dbReference type="ARBA" id="ARBA00022989"/>
    </source>
</evidence>
<comment type="pathway">
    <text evidence="2">Protein modification; protein glycosylation.</text>
</comment>
<evidence type="ECO:0000256" key="8">
    <source>
        <dbReference type="ARBA" id="ARBA00022737"/>
    </source>
</evidence>
<keyword evidence="7 14" id="KW-0812">Transmembrane</keyword>
<dbReference type="InterPro" id="IPR016093">
    <property type="entry name" value="MIR_motif"/>
</dbReference>
<keyword evidence="8" id="KW-0677">Repeat</keyword>
<evidence type="ECO:0000313" key="16">
    <source>
        <dbReference type="EMBL" id="KAG9510653.1"/>
    </source>
</evidence>
<evidence type="ECO:0000256" key="7">
    <source>
        <dbReference type="ARBA" id="ARBA00022692"/>
    </source>
</evidence>
<feature type="domain" description="MIR" evidence="15">
    <location>
        <begin position="290"/>
        <end position="351"/>
    </location>
</feature>
<feature type="non-terminal residue" evidence="16">
    <location>
        <position position="1"/>
    </location>
</feature>
<keyword evidence="11 14" id="KW-0472">Membrane</keyword>
<feature type="transmembrane region" description="Helical" evidence="14">
    <location>
        <begin position="203"/>
        <end position="222"/>
    </location>
</feature>
<dbReference type="InterPro" id="IPR027005">
    <property type="entry name" value="PMT-like"/>
</dbReference>
<dbReference type="PANTHER" id="PTHR10050">
    <property type="entry name" value="DOLICHYL-PHOSPHATE-MANNOSE--PROTEIN MANNOSYLTRANSFERASE"/>
    <property type="match status" value="1"/>
</dbReference>
<sequence>MPKQKTVEWNLSVDPILLFLSAVSFSTRFYKLDQPRAVVFDELHYVKFISLYLKRTFFFDPQPPLGKQLISLVAWLASYQGDLHYTHIGEIYDTKTPVFTLRFLPCFCGSLIAPLVYLIGLELGLRQTSASFAAALIISENSLLTQSKFLLLDPILILFILLSIYSYLRFRQTDDSQLSSFVWLNLTTVLSTCAMLTKFSGLYSVLLITLILSADYWSKLISNQYSSRNLTSRFVKYIIAIAVVPSILYISVYYTHLRWLNKAGPHDNILSSAFQASLEGGLASITRGQPLEIVHGSQITLRHTHGRSCWLHSHEHLYPIRYPDGRGSSHQQQVTCYSFKDVNNWWIVKRPLVDDLAVTEPLDKIMNGDLIQLIHGLTGRPLNSHDVASAMSAHSQEVSCYVDHNISMPAQDLWRVDLINGEFTGNHWHTINSRLRLIHFNSSKALKYSGFQLPDWGFHQHEIVSDRDIMHQDTVWNVEEHKYTKSRDQRERENELGSAEFVPLEPTSLSFWDKFLELHVKMFSFTQDASKDHLYACESPFDWILLSKGTAYWIDLSHQTNNQIFLTGNMVTWYAGNISIVLYCLLQAFHCLRRRRKIYDLNDDVWCQFSSVSLILISAYLMHLIPYAAYETTLFLHDYLPALVFKILILTATVDHFNQYSPRLCLCVQAVILCAVFSYFNRFLSLSYGTGNLSGNEIANLRIKDTWQLITVVP</sequence>
<protein>
    <recommendedName>
        <fullName evidence="4">dolichyl-phosphate-mannose--protein mannosyltransferase</fullName>
        <ecNumber evidence="4">2.4.1.109</ecNumber>
    </recommendedName>
</protein>
<evidence type="ECO:0000256" key="14">
    <source>
        <dbReference type="SAM" id="Phobius"/>
    </source>
</evidence>
<keyword evidence="10 14" id="KW-1133">Transmembrane helix</keyword>